<dbReference type="AlphaFoldDB" id="A0A0D9Z8M0"/>
<feature type="region of interest" description="Disordered" evidence="1">
    <location>
        <begin position="1"/>
        <end position="53"/>
    </location>
</feature>
<feature type="compositionally biased region" description="Pro residues" evidence="1">
    <location>
        <begin position="1"/>
        <end position="13"/>
    </location>
</feature>
<evidence type="ECO:0000313" key="3">
    <source>
        <dbReference type="Proteomes" id="UP000026961"/>
    </source>
</evidence>
<dbReference type="Proteomes" id="UP000026961">
    <property type="component" value="Chromosome 3"/>
</dbReference>
<evidence type="ECO:0000313" key="2">
    <source>
        <dbReference type="EnsemblPlants" id="OGLUM03G21450.1"/>
    </source>
</evidence>
<dbReference type="Gramene" id="OGLUM03G21450.1">
    <property type="protein sequence ID" value="OGLUM03G21450.1"/>
    <property type="gene ID" value="OGLUM03G21450"/>
</dbReference>
<organism evidence="2">
    <name type="scientific">Oryza glumipatula</name>
    <dbReference type="NCBI Taxonomy" id="40148"/>
    <lineage>
        <taxon>Eukaryota</taxon>
        <taxon>Viridiplantae</taxon>
        <taxon>Streptophyta</taxon>
        <taxon>Embryophyta</taxon>
        <taxon>Tracheophyta</taxon>
        <taxon>Spermatophyta</taxon>
        <taxon>Magnoliopsida</taxon>
        <taxon>Liliopsida</taxon>
        <taxon>Poales</taxon>
        <taxon>Poaceae</taxon>
        <taxon>BOP clade</taxon>
        <taxon>Oryzoideae</taxon>
        <taxon>Oryzeae</taxon>
        <taxon>Oryzinae</taxon>
        <taxon>Oryza</taxon>
    </lineage>
</organism>
<accession>A0A0D9Z8M0</accession>
<dbReference type="HOGENOM" id="CLU_2313349_0_0_1"/>
<feature type="compositionally biased region" description="Low complexity" evidence="1">
    <location>
        <begin position="23"/>
        <end position="38"/>
    </location>
</feature>
<reference evidence="2" key="2">
    <citation type="submission" date="2018-05" db="EMBL/GenBank/DDBJ databases">
        <title>OgluRS3 (Oryza glumaepatula Reference Sequence Version 3).</title>
        <authorList>
            <person name="Zhang J."/>
            <person name="Kudrna D."/>
            <person name="Lee S."/>
            <person name="Talag J."/>
            <person name="Welchert J."/>
            <person name="Wing R.A."/>
        </authorList>
    </citation>
    <scope>NUCLEOTIDE SEQUENCE [LARGE SCALE GENOMIC DNA]</scope>
</reference>
<name>A0A0D9Z8M0_9ORYZ</name>
<dbReference type="EnsemblPlants" id="OGLUM03G21450.1">
    <property type="protein sequence ID" value="OGLUM03G21450.1"/>
    <property type="gene ID" value="OGLUM03G21450"/>
</dbReference>
<reference evidence="2" key="1">
    <citation type="submission" date="2015-04" db="UniProtKB">
        <authorList>
            <consortium name="EnsemblPlants"/>
        </authorList>
    </citation>
    <scope>IDENTIFICATION</scope>
</reference>
<protein>
    <submittedName>
        <fullName evidence="2">Uncharacterized protein</fullName>
    </submittedName>
</protein>
<proteinExistence type="predicted"/>
<sequence>FVRPPPPPPPPSIPIHRARERAGGAVVRPAASAASWRAHPPPPPPAPIPTHRARARASRVAVVRPAASAASILVTGSITRARSIRIRRNSFVVLWGWTVL</sequence>
<evidence type="ECO:0000256" key="1">
    <source>
        <dbReference type="SAM" id="MobiDB-lite"/>
    </source>
</evidence>
<keyword evidence="3" id="KW-1185">Reference proteome</keyword>
<feature type="compositionally biased region" description="Pro residues" evidence="1">
    <location>
        <begin position="39"/>
        <end position="48"/>
    </location>
</feature>